<protein>
    <submittedName>
        <fullName evidence="1">Uncharacterized protein</fullName>
    </submittedName>
</protein>
<keyword evidence="2" id="KW-1185">Reference proteome</keyword>
<evidence type="ECO:0000313" key="2">
    <source>
        <dbReference type="Proteomes" id="UP001054945"/>
    </source>
</evidence>
<reference evidence="1 2" key="1">
    <citation type="submission" date="2021-06" db="EMBL/GenBank/DDBJ databases">
        <title>Caerostris extrusa draft genome.</title>
        <authorList>
            <person name="Kono N."/>
            <person name="Arakawa K."/>
        </authorList>
    </citation>
    <scope>NUCLEOTIDE SEQUENCE [LARGE SCALE GENOMIC DNA]</scope>
</reference>
<comment type="caution">
    <text evidence="1">The sequence shown here is derived from an EMBL/GenBank/DDBJ whole genome shotgun (WGS) entry which is preliminary data.</text>
</comment>
<accession>A0AAV4S4L8</accession>
<proteinExistence type="predicted"/>
<organism evidence="1 2">
    <name type="scientific">Caerostris extrusa</name>
    <name type="common">Bark spider</name>
    <name type="synonym">Caerostris bankana</name>
    <dbReference type="NCBI Taxonomy" id="172846"/>
    <lineage>
        <taxon>Eukaryota</taxon>
        <taxon>Metazoa</taxon>
        <taxon>Ecdysozoa</taxon>
        <taxon>Arthropoda</taxon>
        <taxon>Chelicerata</taxon>
        <taxon>Arachnida</taxon>
        <taxon>Araneae</taxon>
        <taxon>Araneomorphae</taxon>
        <taxon>Entelegynae</taxon>
        <taxon>Araneoidea</taxon>
        <taxon>Araneidae</taxon>
        <taxon>Caerostris</taxon>
    </lineage>
</organism>
<dbReference type="Proteomes" id="UP001054945">
    <property type="component" value="Unassembled WGS sequence"/>
</dbReference>
<evidence type="ECO:0000313" key="1">
    <source>
        <dbReference type="EMBL" id="GIY28537.1"/>
    </source>
</evidence>
<dbReference type="EMBL" id="BPLR01008954">
    <property type="protein sequence ID" value="GIY28537.1"/>
    <property type="molecule type" value="Genomic_DNA"/>
</dbReference>
<gene>
    <name evidence="1" type="ORF">CEXT_610301</name>
</gene>
<name>A0AAV4S4L8_CAEEX</name>
<sequence>MEHCNRDRTISSTSLYIGKRLRPSLQTSLLTSFCPTARVWAPKPPYLTKSWVARDFLFTSFAFTAESYAKSGWKAKSVERGCGWAKICGQEKLMENRSLQPRLNGGFVFWEKVHAISCFI</sequence>
<dbReference type="AlphaFoldDB" id="A0AAV4S4L8"/>